<dbReference type="InterPro" id="IPR003347">
    <property type="entry name" value="JmjC_dom"/>
</dbReference>
<proteinExistence type="predicted"/>
<name>A0ABP0MZZ2_9DINO</name>
<dbReference type="Proteomes" id="UP001642484">
    <property type="component" value="Unassembled WGS sequence"/>
</dbReference>
<feature type="chain" id="PRO_5045744655" description="JmjC domain-containing protein" evidence="1">
    <location>
        <begin position="30"/>
        <end position="651"/>
    </location>
</feature>
<feature type="signal peptide" evidence="1">
    <location>
        <begin position="1"/>
        <end position="29"/>
    </location>
</feature>
<sequence>MDRSTRRPCRHGAAVLGALAAAWWALAPAAVVTRDPRAEESASQKVASGGSDACGQALAAGQQRFEEARQHWLSESTSQRPIVLGNAAMQAEEKALAAFDDAAGGSCDAQRKALQEAIRKDVLNIFQLQRVIAERQALDNLNRKLVKKMTQRGGPLRIQEKLDLLRLEVEAYKTSVQKLLPSWAEGIDVKTSETERRLGELQFTIEDGTEGQALQKQWQDRRLQDLMSRRAYGMSVSLDPALRVLIRPEGIGNLQVFSQGPLGPPSHPADMNLGIMNDGSIADVYREHPVPQRALGVKFKFAALGRKKGICPANGDVNRVQRVLEVEQEYSLEADEALLRFVYARCGADRVTVPRGAALAARCLRSSEEEALCQAVQDSWPAVISPDDTGALPAHLLKALPTLAELKELCGHHQVPVRLPKARFSFLGLRLAPTDPREQRTFGDVRRPMPYEETEQRALRDVMDELATESAPKHYAASVPLERDLPEFAERLRPLREALEETLHLAMGPPVPNAPVMYLGAGEQRTPLHCDPTENITLVLEGRKLIRLFPPSSSGFLKPLGGWYAAASCWMSGVVPAVYSPVDAFNLPSGTPDPLDIHLSGGEALYLPAGWWHAVVGSQEPNMAIVFGYAPSELKGARYFGQQPQRPADDT</sequence>
<dbReference type="InterPro" id="IPR041667">
    <property type="entry name" value="Cupin_8"/>
</dbReference>
<dbReference type="SMART" id="SM00558">
    <property type="entry name" value="JmjC"/>
    <property type="match status" value="1"/>
</dbReference>
<dbReference type="PANTHER" id="PTHR12461">
    <property type="entry name" value="HYPOXIA-INDUCIBLE FACTOR 1 ALPHA INHIBITOR-RELATED"/>
    <property type="match status" value="1"/>
</dbReference>
<organism evidence="3 4">
    <name type="scientific">Durusdinium trenchii</name>
    <dbReference type="NCBI Taxonomy" id="1381693"/>
    <lineage>
        <taxon>Eukaryota</taxon>
        <taxon>Sar</taxon>
        <taxon>Alveolata</taxon>
        <taxon>Dinophyceae</taxon>
        <taxon>Suessiales</taxon>
        <taxon>Symbiodiniaceae</taxon>
        <taxon>Durusdinium</taxon>
    </lineage>
</organism>
<dbReference type="EMBL" id="CAXAMN010021035">
    <property type="protein sequence ID" value="CAK9056981.1"/>
    <property type="molecule type" value="Genomic_DNA"/>
</dbReference>
<evidence type="ECO:0000313" key="3">
    <source>
        <dbReference type="EMBL" id="CAK9056981.1"/>
    </source>
</evidence>
<dbReference type="Pfam" id="PF13621">
    <property type="entry name" value="Cupin_8"/>
    <property type="match status" value="1"/>
</dbReference>
<gene>
    <name evidence="3" type="ORF">CCMP2556_LOCUS28167</name>
</gene>
<protein>
    <recommendedName>
        <fullName evidence="2">JmjC domain-containing protein</fullName>
    </recommendedName>
</protein>
<comment type="caution">
    <text evidence="3">The sequence shown here is derived from an EMBL/GenBank/DDBJ whole genome shotgun (WGS) entry which is preliminary data.</text>
</comment>
<dbReference type="SUPFAM" id="SSF51197">
    <property type="entry name" value="Clavaminate synthase-like"/>
    <property type="match status" value="1"/>
</dbReference>
<keyword evidence="1" id="KW-0732">Signal</keyword>
<dbReference type="Gene3D" id="2.60.120.650">
    <property type="entry name" value="Cupin"/>
    <property type="match status" value="1"/>
</dbReference>
<reference evidence="3 4" key="1">
    <citation type="submission" date="2024-02" db="EMBL/GenBank/DDBJ databases">
        <authorList>
            <person name="Chen Y."/>
            <person name="Shah S."/>
            <person name="Dougan E. K."/>
            <person name="Thang M."/>
            <person name="Chan C."/>
        </authorList>
    </citation>
    <scope>NUCLEOTIDE SEQUENCE [LARGE SCALE GENOMIC DNA]</scope>
</reference>
<dbReference type="PANTHER" id="PTHR12461:SF105">
    <property type="entry name" value="HYPOXIA-INDUCIBLE FACTOR 1-ALPHA INHIBITOR"/>
    <property type="match status" value="1"/>
</dbReference>
<accession>A0ABP0MZZ2</accession>
<dbReference type="PROSITE" id="PS51184">
    <property type="entry name" value="JMJC"/>
    <property type="match status" value="1"/>
</dbReference>
<evidence type="ECO:0000313" key="4">
    <source>
        <dbReference type="Proteomes" id="UP001642484"/>
    </source>
</evidence>
<evidence type="ECO:0000259" key="2">
    <source>
        <dbReference type="PROSITE" id="PS51184"/>
    </source>
</evidence>
<feature type="domain" description="JmjC" evidence="2">
    <location>
        <begin position="477"/>
        <end position="646"/>
    </location>
</feature>
<keyword evidence="4" id="KW-1185">Reference proteome</keyword>
<evidence type="ECO:0000256" key="1">
    <source>
        <dbReference type="SAM" id="SignalP"/>
    </source>
</evidence>